<protein>
    <recommendedName>
        <fullName evidence="1">HEPN AbiU2-like domain-containing protein</fullName>
    </recommendedName>
</protein>
<dbReference type="Pfam" id="PF18734">
    <property type="entry name" value="HEPN_AbiU2"/>
    <property type="match status" value="1"/>
</dbReference>
<dbReference type="EMBL" id="JAXLPB010000002">
    <property type="protein sequence ID" value="MDY8109214.1"/>
    <property type="molecule type" value="Genomic_DNA"/>
</dbReference>
<organism evidence="2 3">
    <name type="scientific">Fulvimarina uroteuthidis</name>
    <dbReference type="NCBI Taxonomy" id="3098149"/>
    <lineage>
        <taxon>Bacteria</taxon>
        <taxon>Pseudomonadati</taxon>
        <taxon>Pseudomonadota</taxon>
        <taxon>Alphaproteobacteria</taxon>
        <taxon>Hyphomicrobiales</taxon>
        <taxon>Aurantimonadaceae</taxon>
        <taxon>Fulvimarina</taxon>
    </lineage>
</organism>
<reference evidence="2 3" key="1">
    <citation type="submission" date="2023-12" db="EMBL/GenBank/DDBJ databases">
        <title>Description of Novel Strain Fulvimarina sp. 2208YS6-2-32 isolated from Uroteuthis (Photololigo) edulis.</title>
        <authorList>
            <person name="Park J.-S."/>
        </authorList>
    </citation>
    <scope>NUCLEOTIDE SEQUENCE [LARGE SCALE GENOMIC DNA]</scope>
    <source>
        <strain evidence="2 3">2208YS6-2-32</strain>
    </source>
</reference>
<name>A0ABU5I1G1_9HYPH</name>
<proteinExistence type="predicted"/>
<accession>A0ABU5I1G1</accession>
<evidence type="ECO:0000313" key="2">
    <source>
        <dbReference type="EMBL" id="MDY8109214.1"/>
    </source>
</evidence>
<feature type="domain" description="HEPN AbiU2-like" evidence="1">
    <location>
        <begin position="47"/>
        <end position="226"/>
    </location>
</feature>
<evidence type="ECO:0000313" key="3">
    <source>
        <dbReference type="Proteomes" id="UP001294412"/>
    </source>
</evidence>
<dbReference type="RefSeq" id="WP_322186668.1">
    <property type="nucleotide sequence ID" value="NZ_JAXLPB010000002.1"/>
</dbReference>
<gene>
    <name evidence="2" type="ORF">U0C82_08660</name>
</gene>
<comment type="caution">
    <text evidence="2">The sequence shown here is derived from an EMBL/GenBank/DDBJ whole genome shotgun (WGS) entry which is preliminary data.</text>
</comment>
<keyword evidence="3" id="KW-1185">Reference proteome</keyword>
<evidence type="ECO:0000259" key="1">
    <source>
        <dbReference type="Pfam" id="PF18734"/>
    </source>
</evidence>
<dbReference type="InterPro" id="IPR040704">
    <property type="entry name" value="HEPN_AbiU2"/>
</dbReference>
<dbReference type="Proteomes" id="UP001294412">
    <property type="component" value="Unassembled WGS sequence"/>
</dbReference>
<sequence>MGKSRQWSDEVAKMSSEERLDDAQRRINEVQIDLQAVIFQHECNQLVCFSTHLSDQIKGNEAALAFNMFRDNMMRGEILPLCAMWDAAAENRNSIPSITMLLDDRHVLDLLVAKAVKNANQHLPPKLTGWALDISLRHTEKVVSERRSDVEQAIQQSDAVRRSEEQVALKKFRDANIAHALDKETKQNVPDVNYQALTDILSRTEPIVQSLWLGLAYTSRNWDQVHSMGKVAAEALWRNCSFVEGQ</sequence>